<dbReference type="Gene3D" id="3.30.1220.10">
    <property type="entry name" value="CobW-like, C-terminal domain"/>
    <property type="match status" value="1"/>
</dbReference>
<evidence type="ECO:0000256" key="5">
    <source>
        <dbReference type="ARBA" id="ARBA00045658"/>
    </source>
</evidence>
<dbReference type="SUPFAM" id="SSF90002">
    <property type="entry name" value="Hypothetical protein YjiA, C-terminal domain"/>
    <property type="match status" value="1"/>
</dbReference>
<evidence type="ECO:0000313" key="9">
    <source>
        <dbReference type="EMBL" id="MCW6508946.1"/>
    </source>
</evidence>
<dbReference type="SMART" id="SM00833">
    <property type="entry name" value="CobW_C"/>
    <property type="match status" value="1"/>
</dbReference>
<dbReference type="Pfam" id="PF07683">
    <property type="entry name" value="CobW_C"/>
    <property type="match status" value="1"/>
</dbReference>
<comment type="catalytic activity">
    <reaction evidence="6">
        <text>GTP + H2O = GDP + phosphate + H(+)</text>
        <dbReference type="Rhea" id="RHEA:19669"/>
        <dbReference type="ChEBI" id="CHEBI:15377"/>
        <dbReference type="ChEBI" id="CHEBI:15378"/>
        <dbReference type="ChEBI" id="CHEBI:37565"/>
        <dbReference type="ChEBI" id="CHEBI:43474"/>
        <dbReference type="ChEBI" id="CHEBI:58189"/>
    </reaction>
    <physiologicalReaction direction="left-to-right" evidence="6">
        <dbReference type="Rhea" id="RHEA:19670"/>
    </physiologicalReaction>
</comment>
<protein>
    <submittedName>
        <fullName evidence="9">GTP-binding protein</fullName>
    </submittedName>
</protein>
<dbReference type="EMBL" id="JAMOIM010000007">
    <property type="protein sequence ID" value="MCW6508946.1"/>
    <property type="molecule type" value="Genomic_DNA"/>
</dbReference>
<dbReference type="CDD" id="cd03112">
    <property type="entry name" value="CobW-like"/>
    <property type="match status" value="1"/>
</dbReference>
<dbReference type="RefSeq" id="WP_282585307.1">
    <property type="nucleotide sequence ID" value="NZ_JAMOIM010000007.1"/>
</dbReference>
<keyword evidence="2" id="KW-0378">Hydrolase</keyword>
<dbReference type="InterPro" id="IPR027417">
    <property type="entry name" value="P-loop_NTPase"/>
</dbReference>
<keyword evidence="1" id="KW-0547">Nucleotide-binding</keyword>
<name>A0AA41YUS6_9HYPH</name>
<sequence>MTRQDGREVTAEATRLQRRPPPPIPILVLTGFLGAGKTTLLNGWIQSGAFADAAVIINEFGEIGIDHLLVEKAEGTMLTLSSGCLCCSVRGDLMATLEDLIRRRDNGHVTPFNRLVIETTGLADPAPILNTLMLHPYLPMRYRIDAVVTVVDALHGAATLDAHAEARSQAAVADTFVLTKTDLVPESEAAAILLARLRDLNPVARLLDAARGEATAESVLQAGLYALDEGPGRPRRWLDPDVYRAPHDHHEHDGHDHAPGAHHHHDGIASTCVTSDGPLDPIAFGRFVDLVRGTHGAKLLRVKGLVAPTDDPDHPLVIHGVQHFFHPPHRLDGWPDADHRSRLVFILRDLDPIVIERLWLAFFGPLAPDRPDAAAMMESTRDSAGGLLA</sequence>
<evidence type="ECO:0000256" key="6">
    <source>
        <dbReference type="ARBA" id="ARBA00049117"/>
    </source>
</evidence>
<dbReference type="PANTHER" id="PTHR13748:SF59">
    <property type="entry name" value="COBW C-TERMINAL DOMAIN-CONTAINING PROTEIN"/>
    <property type="match status" value="1"/>
</dbReference>
<gene>
    <name evidence="9" type="ORF">M8523_13035</name>
</gene>
<organism evidence="9 10">
    <name type="scientific">Lichenifustis flavocetrariae</name>
    <dbReference type="NCBI Taxonomy" id="2949735"/>
    <lineage>
        <taxon>Bacteria</taxon>
        <taxon>Pseudomonadati</taxon>
        <taxon>Pseudomonadota</taxon>
        <taxon>Alphaproteobacteria</taxon>
        <taxon>Hyphomicrobiales</taxon>
        <taxon>Lichenihabitantaceae</taxon>
        <taxon>Lichenifustis</taxon>
    </lineage>
</organism>
<dbReference type="Gene3D" id="3.40.50.300">
    <property type="entry name" value="P-loop containing nucleotide triphosphate hydrolases"/>
    <property type="match status" value="1"/>
</dbReference>
<accession>A0AA41YUS6</accession>
<feature type="domain" description="CobW C-terminal" evidence="8">
    <location>
        <begin position="268"/>
        <end position="363"/>
    </location>
</feature>
<dbReference type="InterPro" id="IPR011629">
    <property type="entry name" value="CobW-like_C"/>
</dbReference>
<evidence type="ECO:0000256" key="7">
    <source>
        <dbReference type="SAM" id="MobiDB-lite"/>
    </source>
</evidence>
<dbReference type="GO" id="GO:0000166">
    <property type="term" value="F:nucleotide binding"/>
    <property type="evidence" value="ECO:0007669"/>
    <property type="project" value="UniProtKB-KW"/>
</dbReference>
<dbReference type="InterPro" id="IPR051316">
    <property type="entry name" value="Zinc-reg_GTPase_activator"/>
</dbReference>
<keyword evidence="3" id="KW-0143">Chaperone</keyword>
<comment type="function">
    <text evidence="5">Zinc chaperone that directly transfers zinc cofactor to target proteins, thereby activating them. Zinc is transferred from the CXCC motif in the GTPase domain to the zinc binding site in target proteins in a process requiring GTP hydrolysis.</text>
</comment>
<evidence type="ECO:0000256" key="4">
    <source>
        <dbReference type="ARBA" id="ARBA00034320"/>
    </source>
</evidence>
<evidence type="ECO:0000313" key="10">
    <source>
        <dbReference type="Proteomes" id="UP001165667"/>
    </source>
</evidence>
<dbReference type="Pfam" id="PF02492">
    <property type="entry name" value="cobW"/>
    <property type="match status" value="1"/>
</dbReference>
<evidence type="ECO:0000256" key="1">
    <source>
        <dbReference type="ARBA" id="ARBA00022741"/>
    </source>
</evidence>
<dbReference type="AlphaFoldDB" id="A0AA41YUS6"/>
<evidence type="ECO:0000256" key="2">
    <source>
        <dbReference type="ARBA" id="ARBA00022801"/>
    </source>
</evidence>
<dbReference type="InterPro" id="IPR036627">
    <property type="entry name" value="CobW-likC_sf"/>
</dbReference>
<dbReference type="GO" id="GO:0016787">
    <property type="term" value="F:hydrolase activity"/>
    <property type="evidence" value="ECO:0007669"/>
    <property type="project" value="UniProtKB-KW"/>
</dbReference>
<evidence type="ECO:0000256" key="3">
    <source>
        <dbReference type="ARBA" id="ARBA00023186"/>
    </source>
</evidence>
<dbReference type="InterPro" id="IPR003495">
    <property type="entry name" value="CobW/HypB/UreG_nucleotide-bd"/>
</dbReference>
<evidence type="ECO:0000259" key="8">
    <source>
        <dbReference type="SMART" id="SM00833"/>
    </source>
</evidence>
<feature type="compositionally biased region" description="Basic and acidic residues" evidence="7">
    <location>
        <begin position="246"/>
        <end position="259"/>
    </location>
</feature>
<dbReference type="SUPFAM" id="SSF52540">
    <property type="entry name" value="P-loop containing nucleoside triphosphate hydrolases"/>
    <property type="match status" value="1"/>
</dbReference>
<dbReference type="PANTHER" id="PTHR13748">
    <property type="entry name" value="COBW-RELATED"/>
    <property type="match status" value="1"/>
</dbReference>
<comment type="caution">
    <text evidence="9">The sequence shown here is derived from an EMBL/GenBank/DDBJ whole genome shotgun (WGS) entry which is preliminary data.</text>
</comment>
<reference evidence="9" key="1">
    <citation type="submission" date="2022-05" db="EMBL/GenBank/DDBJ databases">
        <authorList>
            <person name="Pankratov T."/>
        </authorList>
    </citation>
    <scope>NUCLEOTIDE SEQUENCE</scope>
    <source>
        <strain evidence="9">BP6-180914</strain>
    </source>
</reference>
<comment type="similarity">
    <text evidence="4">Belongs to the SIMIBI class G3E GTPase family. ZNG1 subfamily.</text>
</comment>
<dbReference type="Proteomes" id="UP001165667">
    <property type="component" value="Unassembled WGS sequence"/>
</dbReference>
<proteinExistence type="inferred from homology"/>
<feature type="region of interest" description="Disordered" evidence="7">
    <location>
        <begin position="246"/>
        <end position="268"/>
    </location>
</feature>
<keyword evidence="10" id="KW-1185">Reference proteome</keyword>